<organism evidence="2 3">
    <name type="scientific">Nannocystis punicea</name>
    <dbReference type="NCBI Taxonomy" id="2995304"/>
    <lineage>
        <taxon>Bacteria</taxon>
        <taxon>Pseudomonadati</taxon>
        <taxon>Myxococcota</taxon>
        <taxon>Polyangia</taxon>
        <taxon>Nannocystales</taxon>
        <taxon>Nannocystaceae</taxon>
        <taxon>Nannocystis</taxon>
    </lineage>
</organism>
<accession>A0ABY7HDC4</accession>
<feature type="region of interest" description="Disordered" evidence="1">
    <location>
        <begin position="314"/>
        <end position="336"/>
    </location>
</feature>
<proteinExistence type="predicted"/>
<dbReference type="EMBL" id="CP114040">
    <property type="protein sequence ID" value="WAS97274.1"/>
    <property type="molecule type" value="Genomic_DNA"/>
</dbReference>
<feature type="compositionally biased region" description="Pro residues" evidence="1">
    <location>
        <begin position="37"/>
        <end position="56"/>
    </location>
</feature>
<keyword evidence="3" id="KW-1185">Reference proteome</keyword>
<evidence type="ECO:0000256" key="1">
    <source>
        <dbReference type="SAM" id="MobiDB-lite"/>
    </source>
</evidence>
<evidence type="ECO:0000313" key="2">
    <source>
        <dbReference type="EMBL" id="WAS97274.1"/>
    </source>
</evidence>
<dbReference type="PROSITE" id="PS51257">
    <property type="entry name" value="PROKAR_LIPOPROTEIN"/>
    <property type="match status" value="1"/>
</dbReference>
<feature type="region of interest" description="Disordered" evidence="1">
    <location>
        <begin position="23"/>
        <end position="62"/>
    </location>
</feature>
<reference evidence="2" key="1">
    <citation type="submission" date="2022-11" db="EMBL/GenBank/DDBJ databases">
        <title>Minimal conservation of predation-associated metabolite biosynthetic gene clusters underscores biosynthetic potential of Myxococcota including descriptions for ten novel species: Archangium lansinium sp. nov., Myxococcus landrumus sp. nov., Nannocystis bai.</title>
        <authorList>
            <person name="Ahearne A."/>
            <person name="Stevens C."/>
            <person name="Dowd S."/>
        </authorList>
    </citation>
    <scope>NUCLEOTIDE SEQUENCE</scope>
    <source>
        <strain evidence="2">Fl3</strain>
    </source>
</reference>
<sequence>MRRPPRRSPTHAAACLVVLACGPPRDLPPEPHVDAPSAPPPAEPSAVAPEPPPPPAARDDGAVHHDDFARRVLYTWTTPAQIDALRRSRRLLVADSDVGERSPYLRALDRLVDDHPLAAVLRDHPGHRRRRYAWTSPLATALGLGERRYGDALVRIDLAEDALVVRFRPHDPEPFVLEDMSGRPVDLAVALAEPGRIGAVYHVRDGPDDRIAFREYVVGNESQIAGWSVATPEIRARVDAEIDLLESLRRGDLAHLPAAALRAPASAAWATAAGDPTPLDRWHARLAFDNERYRPTATNLAAILAALRGYDPAGEPLTHRPEATFPEGQVPPQPSR</sequence>
<evidence type="ECO:0000313" key="3">
    <source>
        <dbReference type="Proteomes" id="UP001164459"/>
    </source>
</evidence>
<dbReference type="RefSeq" id="WP_269039637.1">
    <property type="nucleotide sequence ID" value="NZ_CP114040.1"/>
</dbReference>
<dbReference type="Proteomes" id="UP001164459">
    <property type="component" value="Chromosome"/>
</dbReference>
<gene>
    <name evidence="2" type="ORF">O0S08_14090</name>
</gene>
<name>A0ABY7HDC4_9BACT</name>
<protein>
    <submittedName>
        <fullName evidence="2">Uncharacterized protein</fullName>
    </submittedName>
</protein>